<gene>
    <name evidence="1" type="ORF">RSE6_06650</name>
</gene>
<name>A0A1E1MAX4_RHYSE</name>
<sequence>MAAEDNFVAKTSLEANSKAAVAHTIHGFRSAVCSQKVRSRRNEIRGAMSRLLAANCADSARCEGFGSTVKFIYFDFLSTSLYRPVSCFGISLLSQRHRFNRSIRSSSPGKTFINVSSTLALVLLSASYLPTSGFLYSSSSKYYFSSIALALPDDVALYNFSGISANPPPT</sequence>
<dbReference type="Proteomes" id="UP000177625">
    <property type="component" value="Unassembled WGS sequence"/>
</dbReference>
<reference evidence="2" key="1">
    <citation type="submission" date="2016-03" db="EMBL/GenBank/DDBJ databases">
        <authorList>
            <person name="Guldener U."/>
        </authorList>
    </citation>
    <scope>NUCLEOTIDE SEQUENCE [LARGE SCALE GENOMIC DNA]</scope>
</reference>
<organism evidence="1 2">
    <name type="scientific">Rhynchosporium secalis</name>
    <name type="common">Barley scald fungus</name>
    <dbReference type="NCBI Taxonomy" id="38038"/>
    <lineage>
        <taxon>Eukaryota</taxon>
        <taxon>Fungi</taxon>
        <taxon>Dikarya</taxon>
        <taxon>Ascomycota</taxon>
        <taxon>Pezizomycotina</taxon>
        <taxon>Leotiomycetes</taxon>
        <taxon>Helotiales</taxon>
        <taxon>Ploettnerulaceae</taxon>
        <taxon>Rhynchosporium</taxon>
    </lineage>
</organism>
<evidence type="ECO:0000313" key="1">
    <source>
        <dbReference type="EMBL" id="CZT46247.1"/>
    </source>
</evidence>
<dbReference type="AlphaFoldDB" id="A0A1E1MAX4"/>
<accession>A0A1E1MAX4</accession>
<protein>
    <submittedName>
        <fullName evidence="1">Uncharacterized protein</fullName>
    </submittedName>
</protein>
<proteinExistence type="predicted"/>
<dbReference type="EMBL" id="FJVC01000242">
    <property type="protein sequence ID" value="CZT46247.1"/>
    <property type="molecule type" value="Genomic_DNA"/>
</dbReference>
<keyword evidence="2" id="KW-1185">Reference proteome</keyword>
<evidence type="ECO:0000313" key="2">
    <source>
        <dbReference type="Proteomes" id="UP000177625"/>
    </source>
</evidence>